<dbReference type="PRINTS" id="PR00103">
    <property type="entry name" value="CAMPKINASE"/>
</dbReference>
<keyword evidence="6" id="KW-0114">cAMP</keyword>
<dbReference type="PANTHER" id="PTHR11635">
    <property type="entry name" value="CAMP-DEPENDENT PROTEIN KINASE REGULATORY CHAIN"/>
    <property type="match status" value="1"/>
</dbReference>
<dbReference type="AlphaFoldDB" id="F4PKV0"/>
<dbReference type="InterPro" id="IPR018488">
    <property type="entry name" value="cNMP-bd_CS"/>
</dbReference>
<dbReference type="SUPFAM" id="SSF51206">
    <property type="entry name" value="cAMP-binding domain-like"/>
    <property type="match status" value="2"/>
</dbReference>
<dbReference type="GO" id="GO:0061939">
    <property type="term" value="P:c-di-GMP signaling"/>
    <property type="evidence" value="ECO:0007669"/>
    <property type="project" value="EnsemblProtists"/>
</dbReference>
<feature type="region of interest" description="Disordered" evidence="7">
    <location>
        <begin position="137"/>
        <end position="160"/>
    </location>
</feature>
<dbReference type="GO" id="GO:1904643">
    <property type="term" value="P:response to curcumin"/>
    <property type="evidence" value="ECO:0007669"/>
    <property type="project" value="EnsemblProtists"/>
</dbReference>
<protein>
    <submittedName>
        <fullName evidence="9">Protein kinase A regulatory subunit</fullName>
    </submittedName>
</protein>
<keyword evidence="3" id="KW-0116">cAMP-binding</keyword>
<dbReference type="RefSeq" id="XP_004362075.1">
    <property type="nucleotide sequence ID" value="XM_004362018.1"/>
</dbReference>
<dbReference type="InterPro" id="IPR014710">
    <property type="entry name" value="RmlC-like_jellyroll"/>
</dbReference>
<keyword evidence="4" id="KW-0677">Repeat</keyword>
<keyword evidence="10" id="KW-1185">Reference proteome</keyword>
<dbReference type="SMART" id="SM00100">
    <property type="entry name" value="cNMP"/>
    <property type="match status" value="2"/>
</dbReference>
<evidence type="ECO:0000256" key="4">
    <source>
        <dbReference type="ARBA" id="ARBA00022737"/>
    </source>
</evidence>
<organism evidence="9 10">
    <name type="scientific">Cavenderia fasciculata</name>
    <name type="common">Slime mold</name>
    <name type="synonym">Dictyostelium fasciculatum</name>
    <dbReference type="NCBI Taxonomy" id="261658"/>
    <lineage>
        <taxon>Eukaryota</taxon>
        <taxon>Amoebozoa</taxon>
        <taxon>Evosea</taxon>
        <taxon>Eumycetozoa</taxon>
        <taxon>Dictyostelia</taxon>
        <taxon>Acytosteliales</taxon>
        <taxon>Cavenderiaceae</taxon>
        <taxon>Cavenderia</taxon>
    </lineage>
</organism>
<name>F4PKV0_CACFS</name>
<dbReference type="GO" id="GO:0030435">
    <property type="term" value="P:sporulation resulting in formation of a cellular spore"/>
    <property type="evidence" value="ECO:0007669"/>
    <property type="project" value="EnsemblProtists"/>
</dbReference>
<dbReference type="Proteomes" id="UP000007797">
    <property type="component" value="Unassembled WGS sequence"/>
</dbReference>
<dbReference type="GO" id="GO:0005829">
    <property type="term" value="C:cytosol"/>
    <property type="evidence" value="ECO:0007669"/>
    <property type="project" value="TreeGrafter"/>
</dbReference>
<proteinExistence type="inferred from homology"/>
<dbReference type="GeneID" id="14876330"/>
<dbReference type="GO" id="GO:0030552">
    <property type="term" value="F:cAMP binding"/>
    <property type="evidence" value="ECO:0007669"/>
    <property type="project" value="UniProtKB-KW"/>
</dbReference>
<dbReference type="InterPro" id="IPR050503">
    <property type="entry name" value="cAMP-dep_PK_reg_su-like"/>
</dbReference>
<dbReference type="OMA" id="YGWSINW"/>
<evidence type="ECO:0000256" key="1">
    <source>
        <dbReference type="ARBA" id="ARBA00005753"/>
    </source>
</evidence>
<dbReference type="GO" id="GO:0106070">
    <property type="term" value="P:regulation of adenylate cyclase-activating G protein-coupled receptor signaling pathway"/>
    <property type="evidence" value="ECO:0007669"/>
    <property type="project" value="EnsemblProtists"/>
</dbReference>
<evidence type="ECO:0000259" key="8">
    <source>
        <dbReference type="PROSITE" id="PS50042"/>
    </source>
</evidence>
<dbReference type="FunFam" id="2.60.120.10:FF:000006">
    <property type="entry name" value="cAMP-dependent protein kinase type I-alpha regulatory subunit"/>
    <property type="match status" value="1"/>
</dbReference>
<feature type="domain" description="Cyclic nucleotide-binding" evidence="8">
    <location>
        <begin position="345"/>
        <end position="470"/>
    </location>
</feature>
<dbReference type="GO" id="GO:0034236">
    <property type="term" value="F:protein kinase A catalytic subunit binding"/>
    <property type="evidence" value="ECO:0007669"/>
    <property type="project" value="EnsemblProtists"/>
</dbReference>
<evidence type="ECO:0000256" key="2">
    <source>
        <dbReference type="ARBA" id="ARBA00022553"/>
    </source>
</evidence>
<dbReference type="PROSITE" id="PS00888">
    <property type="entry name" value="CNMP_BINDING_1"/>
    <property type="match status" value="2"/>
</dbReference>
<evidence type="ECO:0000313" key="9">
    <source>
        <dbReference type="EMBL" id="EGG24224.1"/>
    </source>
</evidence>
<reference evidence="10" key="1">
    <citation type="journal article" date="2011" name="Genome Res.">
        <title>Phylogeny-wide analysis of social amoeba genomes highlights ancient origins for complex intercellular communication.</title>
        <authorList>
            <person name="Heidel A.J."/>
            <person name="Lawal H.M."/>
            <person name="Felder M."/>
            <person name="Schilde C."/>
            <person name="Helps N.R."/>
            <person name="Tunggal B."/>
            <person name="Rivero F."/>
            <person name="John U."/>
            <person name="Schleicher M."/>
            <person name="Eichinger L."/>
            <person name="Platzer M."/>
            <person name="Noegel A.A."/>
            <person name="Schaap P."/>
            <person name="Gloeckner G."/>
        </authorList>
    </citation>
    <scope>NUCLEOTIDE SEQUENCE [LARGE SCALE GENOMIC DNA]</scope>
    <source>
        <strain evidence="10">SH3</strain>
    </source>
</reference>
<dbReference type="STRING" id="1054147.F4PKV0"/>
<dbReference type="PROSITE" id="PS50042">
    <property type="entry name" value="CNMP_BINDING_3"/>
    <property type="match status" value="2"/>
</dbReference>
<dbReference type="EMBL" id="GL883007">
    <property type="protein sequence ID" value="EGG24224.1"/>
    <property type="molecule type" value="Genomic_DNA"/>
</dbReference>
<dbReference type="GO" id="GO:0005952">
    <property type="term" value="C:cAMP-dependent protein kinase complex"/>
    <property type="evidence" value="ECO:0007669"/>
    <property type="project" value="EnsemblProtists"/>
</dbReference>
<dbReference type="InterPro" id="IPR000595">
    <property type="entry name" value="cNMP-bd_dom"/>
</dbReference>
<dbReference type="CDD" id="cd00038">
    <property type="entry name" value="CAP_ED"/>
    <property type="match status" value="2"/>
</dbReference>
<dbReference type="GO" id="GO:0031285">
    <property type="term" value="P:regulation of sorocarp stalk cell differentiation"/>
    <property type="evidence" value="ECO:0007669"/>
    <property type="project" value="EnsemblProtists"/>
</dbReference>
<dbReference type="InterPro" id="IPR018490">
    <property type="entry name" value="cNMP-bd_dom_sf"/>
</dbReference>
<dbReference type="GO" id="GO:0004862">
    <property type="term" value="F:cAMP-dependent protein kinase inhibitor activity"/>
    <property type="evidence" value="ECO:0007669"/>
    <property type="project" value="EnsemblProtists"/>
</dbReference>
<dbReference type="Pfam" id="PF00027">
    <property type="entry name" value="cNMP_binding"/>
    <property type="match status" value="2"/>
</dbReference>
<dbReference type="KEGG" id="dfa:DFA_06371"/>
<feature type="domain" description="Cyclic nucleotide-binding" evidence="8">
    <location>
        <begin position="220"/>
        <end position="342"/>
    </location>
</feature>
<dbReference type="GO" id="GO:0031154">
    <property type="term" value="P:culmination involved in sorocarp development"/>
    <property type="evidence" value="ECO:0007669"/>
    <property type="project" value="EnsemblProtists"/>
</dbReference>
<dbReference type="Gene3D" id="2.60.120.10">
    <property type="entry name" value="Jelly Rolls"/>
    <property type="match status" value="2"/>
</dbReference>
<evidence type="ECO:0000256" key="3">
    <source>
        <dbReference type="ARBA" id="ARBA00022566"/>
    </source>
</evidence>
<dbReference type="OrthoDB" id="417078at2759"/>
<evidence type="ECO:0000256" key="5">
    <source>
        <dbReference type="ARBA" id="ARBA00022741"/>
    </source>
</evidence>
<evidence type="ECO:0000313" key="10">
    <source>
        <dbReference type="Proteomes" id="UP000007797"/>
    </source>
</evidence>
<gene>
    <name evidence="9" type="primary">pkaR</name>
    <name evidence="9" type="ORF">DFA_06371</name>
</gene>
<keyword evidence="2" id="KW-0597">Phosphoprotein</keyword>
<dbReference type="GO" id="GO:0031288">
    <property type="term" value="P:sorocarp morphogenesis"/>
    <property type="evidence" value="ECO:0007669"/>
    <property type="project" value="EnsemblProtists"/>
</dbReference>
<comment type="similarity">
    <text evidence="1">Belongs to the cAMP-dependent kinase regulatory chain family.</text>
</comment>
<dbReference type="GO" id="GO:0010628">
    <property type="term" value="P:positive regulation of gene expression"/>
    <property type="evidence" value="ECO:0007669"/>
    <property type="project" value="EnsemblProtists"/>
</dbReference>
<keyword evidence="5" id="KW-0547">Nucleotide-binding</keyword>
<dbReference type="PROSITE" id="PS00889">
    <property type="entry name" value="CNMP_BINDING_2"/>
    <property type="match status" value="2"/>
</dbReference>
<dbReference type="GO" id="GO:0010738">
    <property type="term" value="P:regulation of protein kinase A signaling"/>
    <property type="evidence" value="ECO:0007669"/>
    <property type="project" value="EnsemblProtists"/>
</dbReference>
<evidence type="ECO:0000256" key="6">
    <source>
        <dbReference type="ARBA" id="ARBA00023149"/>
    </source>
</evidence>
<dbReference type="GO" id="GO:0031156">
    <property type="term" value="P:regulation of sorocarp development"/>
    <property type="evidence" value="ECO:0007669"/>
    <property type="project" value="EnsemblProtists"/>
</dbReference>
<sequence length="487" mass="55839">MIDPMILYTDSTTNQPIILFEENERARKEEEELDRTNSTLCVDVVSDCVHCVRRLSKVPSSYSYNLSLPDHHHHHQSFIHFNDRSTSTINIYHHHQTYNIYNTFYSYSIQYSTHNNNNFKIQNNRLIRTDLTESSIMTSGSNHQQKATEKVNSSGGGGGKVLEEGSVVQQQQQEFVRKRRGAISSEVMGDSTQPAKAIPIAPKTAEAQLRLKQALQRNILFNHLEDEERNTIFSAMVEVHYKENDLIIKQGDQGDNFYVVDDGICDIYVTKDPNTFPGIHVMEVRTGGSFGELALIHGTPRAATVIARTNVRLWAIDRITYKRILMDATIHKRDMYKKFLKKVYILKDLEKYERNSLADALEPVSFKDGEVIVRQGEKGDKFYIIVDGEVRVTQREGGPTSTTGPENEVARLHPSEYFGEIALLTDRPRAATVTSVGTTKCVEMDRQRFTRLLGPCENILRRNMEMYNQFINPHQYQQQQQQQSTKI</sequence>
<evidence type="ECO:0000256" key="7">
    <source>
        <dbReference type="SAM" id="MobiDB-lite"/>
    </source>
</evidence>
<dbReference type="PANTHER" id="PTHR11635:SF152">
    <property type="entry name" value="CAMP-DEPENDENT PROTEIN KINASE TYPE I REGULATORY SUBUNIT-RELATED"/>
    <property type="match status" value="1"/>
</dbReference>
<accession>F4PKV0</accession>